<evidence type="ECO:0000313" key="2">
    <source>
        <dbReference type="EMBL" id="SDO50399.1"/>
    </source>
</evidence>
<proteinExistence type="inferred from homology"/>
<keyword evidence="3" id="KW-1185">Reference proteome</keyword>
<reference evidence="2 3" key="1">
    <citation type="submission" date="2016-10" db="EMBL/GenBank/DDBJ databases">
        <authorList>
            <person name="de Groot N.N."/>
        </authorList>
    </citation>
    <scope>NUCLEOTIDE SEQUENCE [LARGE SCALE GENOMIC DNA]</scope>
    <source>
        <strain evidence="2 3">DSM 12130</strain>
    </source>
</reference>
<dbReference type="STRING" id="91360.SAMN05660330_00424"/>
<accession>A0A1H0K3C6</accession>
<comment type="similarity">
    <text evidence="1">Belongs to the bactofilin family.</text>
</comment>
<sequence>MGMFSKTADAEQQMKQVEGEAISSIIDKSMTITGEISFKGKARIDGTINGNIEGEHLILSETGKVTGDLSVSSLNCYGSVEGNIKADMLIARKQCSMVGKFVVGSLTVEPGAAIEGEIKAAVQGNNLSAKLLATTSDKSEPE</sequence>
<evidence type="ECO:0000313" key="3">
    <source>
        <dbReference type="Proteomes" id="UP000199073"/>
    </source>
</evidence>
<dbReference type="InterPro" id="IPR007607">
    <property type="entry name" value="BacA/B"/>
</dbReference>
<protein>
    <submittedName>
        <fullName evidence="2">Protein CcmA, bactofilin family</fullName>
    </submittedName>
</protein>
<dbReference type="PANTHER" id="PTHR35024:SF4">
    <property type="entry name" value="POLYMER-FORMING CYTOSKELETAL PROTEIN"/>
    <property type="match status" value="1"/>
</dbReference>
<evidence type="ECO:0000256" key="1">
    <source>
        <dbReference type="ARBA" id="ARBA00044755"/>
    </source>
</evidence>
<organism evidence="2 3">
    <name type="scientific">Desulforhopalus singaporensis</name>
    <dbReference type="NCBI Taxonomy" id="91360"/>
    <lineage>
        <taxon>Bacteria</taxon>
        <taxon>Pseudomonadati</taxon>
        <taxon>Thermodesulfobacteriota</taxon>
        <taxon>Desulfobulbia</taxon>
        <taxon>Desulfobulbales</taxon>
        <taxon>Desulfocapsaceae</taxon>
        <taxon>Desulforhopalus</taxon>
    </lineage>
</organism>
<dbReference type="EMBL" id="FNJI01000002">
    <property type="protein sequence ID" value="SDO50399.1"/>
    <property type="molecule type" value="Genomic_DNA"/>
</dbReference>
<dbReference type="RefSeq" id="WP_245694943.1">
    <property type="nucleotide sequence ID" value="NZ_FNJI01000002.1"/>
</dbReference>
<dbReference type="AlphaFoldDB" id="A0A1H0K3C6"/>
<gene>
    <name evidence="2" type="ORF">SAMN05660330_00424</name>
</gene>
<dbReference type="Pfam" id="PF04519">
    <property type="entry name" value="Bactofilin"/>
    <property type="match status" value="1"/>
</dbReference>
<dbReference type="PANTHER" id="PTHR35024">
    <property type="entry name" value="HYPOTHETICAL CYTOSOLIC PROTEIN"/>
    <property type="match status" value="1"/>
</dbReference>
<name>A0A1H0K3C6_9BACT</name>
<dbReference type="Proteomes" id="UP000199073">
    <property type="component" value="Unassembled WGS sequence"/>
</dbReference>